<keyword evidence="8" id="KW-1185">Reference proteome</keyword>
<dbReference type="InterPro" id="IPR050515">
    <property type="entry name" value="Beta-lactam/transpept"/>
</dbReference>
<comment type="subcellular location">
    <subcellularLocation>
        <location evidence="1">Membrane</location>
    </subcellularLocation>
</comment>
<dbReference type="Proteomes" id="UP000192343">
    <property type="component" value="Unassembled WGS sequence"/>
</dbReference>
<dbReference type="InterPro" id="IPR001460">
    <property type="entry name" value="PCN-bd_Tpept"/>
</dbReference>
<organism evidence="7 8">
    <name type="scientific">Marispirochaeta aestuarii</name>
    <dbReference type="NCBI Taxonomy" id="1963862"/>
    <lineage>
        <taxon>Bacteria</taxon>
        <taxon>Pseudomonadati</taxon>
        <taxon>Spirochaetota</taxon>
        <taxon>Spirochaetia</taxon>
        <taxon>Spirochaetales</taxon>
        <taxon>Spirochaetaceae</taxon>
        <taxon>Marispirochaeta</taxon>
    </lineage>
</organism>
<feature type="transmembrane region" description="Helical" evidence="4">
    <location>
        <begin position="7"/>
        <end position="28"/>
    </location>
</feature>
<keyword evidence="7" id="KW-0808">Transferase</keyword>
<evidence type="ECO:0000256" key="1">
    <source>
        <dbReference type="ARBA" id="ARBA00004370"/>
    </source>
</evidence>
<dbReference type="EMBL" id="MWQY01000014">
    <property type="protein sequence ID" value="ORC34247.1"/>
    <property type="molecule type" value="Genomic_DNA"/>
</dbReference>
<evidence type="ECO:0000256" key="3">
    <source>
        <dbReference type="ARBA" id="ARBA00023136"/>
    </source>
</evidence>
<dbReference type="GO" id="GO:0016740">
    <property type="term" value="F:transferase activity"/>
    <property type="evidence" value="ECO:0007669"/>
    <property type="project" value="UniProtKB-KW"/>
</dbReference>
<sequence>MIEKQRLTRFIIFAILTAMVIVFVVWRYTAIMLFSSSDGAAQHRTQGIVERGPILDRDGRILAIQTQLDTVTAWMPSVSDPEKTYNSLVRVLDLDKEELQSKFETRSGFFYVKRKISRSESRSMQELLSTEDLKGISLIPEYGRAYPEKKLASHVVGYAGTDNVGLLGIEYTYDKILYPPPEPGRTRYGNQLFLTIDVNLQHILEELATESFEENKPESITLIAAEAKTGEILAYVSIPGFDPNTFSDFSPQERVNVPATTAYEPGSVFKVFSIASFLELGGIAPETTFFCGGSYDNVEPHINCLGYHGLVNAEEILKKSCNAGAGYASETVTEEDFYSLLTAFGFGTETGIPFPGETNGIFRNPQNWSERTKPTIAMGQEISVSALQIIQAASTFANDGVMLRPMLVKKIVSPEGKTLQEFQREPVRQVVSSHVAREILMMMESVTQSDGTAHRAAVEGMRISAKTGTAQLIDPSTGKYSEEDYVASCLALFPSDDPRIILYAAIHKPKGPSTFGGRIAAPLVGKAAEEVIRHLGIPREGDRQIDHPGRVQINVPSPLRITDTLPDLTGRPKRDLLPLYKIPGAVIEIRGEGWVSGQSPAPGTPIREGMHIVVELE</sequence>
<dbReference type="AlphaFoldDB" id="A0A1Y1RVZ2"/>
<gene>
    <name evidence="7" type="ORF">B4O97_13110</name>
</gene>
<dbReference type="Pfam" id="PF03717">
    <property type="entry name" value="PBP_dimer"/>
    <property type="match status" value="1"/>
</dbReference>
<dbReference type="SUPFAM" id="SSF54184">
    <property type="entry name" value="Penicillin-binding protein 2x (pbp-2x), c-terminal domain"/>
    <property type="match status" value="1"/>
</dbReference>
<dbReference type="GO" id="GO:0005886">
    <property type="term" value="C:plasma membrane"/>
    <property type="evidence" value="ECO:0007669"/>
    <property type="project" value="TreeGrafter"/>
</dbReference>
<dbReference type="PANTHER" id="PTHR30627">
    <property type="entry name" value="PEPTIDOGLYCAN D,D-TRANSPEPTIDASE"/>
    <property type="match status" value="1"/>
</dbReference>
<dbReference type="Gene3D" id="3.90.1310.10">
    <property type="entry name" value="Penicillin-binding protein 2a (Domain 2)"/>
    <property type="match status" value="1"/>
</dbReference>
<protein>
    <submittedName>
        <fullName evidence="7">Peptidoglycan glycosyltransferase</fullName>
    </submittedName>
</protein>
<comment type="caution">
    <text evidence="7">The sequence shown here is derived from an EMBL/GenBank/DDBJ whole genome shotgun (WGS) entry which is preliminary data.</text>
</comment>
<dbReference type="Gene3D" id="3.40.710.10">
    <property type="entry name" value="DD-peptidase/beta-lactamase superfamily"/>
    <property type="match status" value="1"/>
</dbReference>
<accession>A0A1Y1RVZ2</accession>
<keyword evidence="2" id="KW-0121">Carboxypeptidase</keyword>
<dbReference type="OrthoDB" id="9770103at2"/>
<feature type="domain" description="Penicillin-binding protein transpeptidase" evidence="5">
    <location>
        <begin position="221"/>
        <end position="526"/>
    </location>
</feature>
<proteinExistence type="predicted"/>
<keyword evidence="3 4" id="KW-0472">Membrane</keyword>
<dbReference type="SUPFAM" id="SSF56601">
    <property type="entry name" value="beta-lactamase/transpeptidase-like"/>
    <property type="match status" value="1"/>
</dbReference>
<dbReference type="Pfam" id="PF00905">
    <property type="entry name" value="Transpeptidase"/>
    <property type="match status" value="1"/>
</dbReference>
<evidence type="ECO:0000313" key="7">
    <source>
        <dbReference type="EMBL" id="ORC34247.1"/>
    </source>
</evidence>
<evidence type="ECO:0000259" key="6">
    <source>
        <dbReference type="Pfam" id="PF03717"/>
    </source>
</evidence>
<keyword evidence="4" id="KW-0812">Transmembrane</keyword>
<evidence type="ECO:0000313" key="8">
    <source>
        <dbReference type="Proteomes" id="UP000192343"/>
    </source>
</evidence>
<dbReference type="RefSeq" id="WP_083051472.1">
    <property type="nucleotide sequence ID" value="NZ_MWQY01000014.1"/>
</dbReference>
<dbReference type="Gene3D" id="3.30.450.330">
    <property type="match status" value="1"/>
</dbReference>
<dbReference type="GO" id="GO:0008658">
    <property type="term" value="F:penicillin binding"/>
    <property type="evidence" value="ECO:0007669"/>
    <property type="project" value="InterPro"/>
</dbReference>
<dbReference type="STRING" id="1963862.B4O97_13110"/>
<dbReference type="InterPro" id="IPR005311">
    <property type="entry name" value="PBP_dimer"/>
</dbReference>
<dbReference type="PANTHER" id="PTHR30627:SF1">
    <property type="entry name" value="PEPTIDOGLYCAN D,D-TRANSPEPTIDASE FTSI"/>
    <property type="match status" value="1"/>
</dbReference>
<dbReference type="GO" id="GO:0071555">
    <property type="term" value="P:cell wall organization"/>
    <property type="evidence" value="ECO:0007669"/>
    <property type="project" value="TreeGrafter"/>
</dbReference>
<reference evidence="7 8" key="1">
    <citation type="submission" date="2017-03" db="EMBL/GenBank/DDBJ databases">
        <title>Draft Genome sequence of Marispirochaeta sp. strain JC444.</title>
        <authorList>
            <person name="Shivani Y."/>
            <person name="Subhash Y."/>
            <person name="Sasikala C."/>
            <person name="Ramana C."/>
        </authorList>
    </citation>
    <scope>NUCLEOTIDE SEQUENCE [LARGE SCALE GENOMIC DNA]</scope>
    <source>
        <strain evidence="7 8">JC444</strain>
    </source>
</reference>
<evidence type="ECO:0000256" key="4">
    <source>
        <dbReference type="SAM" id="Phobius"/>
    </source>
</evidence>
<dbReference type="CDD" id="cd06575">
    <property type="entry name" value="PASTA_Pbp2x-like_2"/>
    <property type="match status" value="1"/>
</dbReference>
<dbReference type="InterPro" id="IPR036138">
    <property type="entry name" value="PBP_dimer_sf"/>
</dbReference>
<name>A0A1Y1RVZ2_9SPIO</name>
<feature type="domain" description="Penicillin-binding protein dimerisation" evidence="6">
    <location>
        <begin position="50"/>
        <end position="177"/>
    </location>
</feature>
<evidence type="ECO:0000256" key="2">
    <source>
        <dbReference type="ARBA" id="ARBA00022645"/>
    </source>
</evidence>
<keyword evidence="2" id="KW-0645">Protease</keyword>
<dbReference type="InterPro" id="IPR012338">
    <property type="entry name" value="Beta-lactam/transpept-like"/>
</dbReference>
<evidence type="ECO:0000259" key="5">
    <source>
        <dbReference type="Pfam" id="PF00905"/>
    </source>
</evidence>
<keyword evidence="2" id="KW-0378">Hydrolase</keyword>
<dbReference type="SUPFAM" id="SSF56519">
    <property type="entry name" value="Penicillin binding protein dimerisation domain"/>
    <property type="match status" value="1"/>
</dbReference>
<dbReference type="GO" id="GO:0004180">
    <property type="term" value="F:carboxypeptidase activity"/>
    <property type="evidence" value="ECO:0007669"/>
    <property type="project" value="UniProtKB-KW"/>
</dbReference>
<keyword evidence="4" id="KW-1133">Transmembrane helix</keyword>